<dbReference type="SUPFAM" id="SSF56112">
    <property type="entry name" value="Protein kinase-like (PK-like)"/>
    <property type="match status" value="1"/>
</dbReference>
<evidence type="ECO:0000259" key="2">
    <source>
        <dbReference type="Pfam" id="PF01636"/>
    </source>
</evidence>
<name>A0ABP5T3L7_9ACTN</name>
<dbReference type="Pfam" id="PF01636">
    <property type="entry name" value="APH"/>
    <property type="match status" value="1"/>
</dbReference>
<feature type="domain" description="Aminoglycoside phosphotransferase" evidence="2">
    <location>
        <begin position="59"/>
        <end position="272"/>
    </location>
</feature>
<dbReference type="Proteomes" id="UP001501584">
    <property type="component" value="Unassembled WGS sequence"/>
</dbReference>
<evidence type="ECO:0000313" key="3">
    <source>
        <dbReference type="EMBL" id="GAA2343115.1"/>
    </source>
</evidence>
<reference evidence="4" key="1">
    <citation type="journal article" date="2019" name="Int. J. Syst. Evol. Microbiol.">
        <title>The Global Catalogue of Microorganisms (GCM) 10K type strain sequencing project: providing services to taxonomists for standard genome sequencing and annotation.</title>
        <authorList>
            <consortium name="The Broad Institute Genomics Platform"/>
            <consortium name="The Broad Institute Genome Sequencing Center for Infectious Disease"/>
            <person name="Wu L."/>
            <person name="Ma J."/>
        </authorList>
    </citation>
    <scope>NUCLEOTIDE SEQUENCE [LARGE SCALE GENOMIC DNA]</scope>
    <source>
        <strain evidence="4">JCM 6238</strain>
    </source>
</reference>
<dbReference type="InterPro" id="IPR051678">
    <property type="entry name" value="AGP_Transferase"/>
</dbReference>
<accession>A0ABP5T3L7</accession>
<proteinExistence type="predicted"/>
<keyword evidence="4" id="KW-1185">Reference proteome</keyword>
<feature type="region of interest" description="Disordered" evidence="1">
    <location>
        <begin position="150"/>
        <end position="184"/>
    </location>
</feature>
<dbReference type="InterPro" id="IPR011009">
    <property type="entry name" value="Kinase-like_dom_sf"/>
</dbReference>
<dbReference type="InterPro" id="IPR002575">
    <property type="entry name" value="Aminoglycoside_PTrfase"/>
</dbReference>
<protein>
    <recommendedName>
        <fullName evidence="2">Aminoglycoside phosphotransferase domain-containing protein</fullName>
    </recommendedName>
</protein>
<evidence type="ECO:0000313" key="4">
    <source>
        <dbReference type="Proteomes" id="UP001501584"/>
    </source>
</evidence>
<dbReference type="Gene3D" id="3.90.1200.10">
    <property type="match status" value="1"/>
</dbReference>
<dbReference type="EMBL" id="BAAASX010000007">
    <property type="protein sequence ID" value="GAA2343115.1"/>
    <property type="molecule type" value="Genomic_DNA"/>
</dbReference>
<sequence>MLPRACQGRSGTYAAGVTTQEGPQADVLRWAAVQLGATAAVVSATGMREGGNPWLLRIDHDGQVIDAVLKTVTPEGVAGMATEVAALRVANRAGVPAPRILAVDASGEAAGTRAVLETAVPGRSRIPLDASPQRLRGLGAAVAALHSITTRPSPELPRRTRPIPASDFARDRREGRERSTPLLDAADDRVTRLPVPDSAPVLVHGDLWQGNTMWQGDRLTGLLDWDMAGVGHYGIDLSSLRLDAALTFGQGAAGSVLDGWEQRSGIEAADLAYWDAVAALNMPSDMAEFLPAIHDQGRPDLTAEELNTRRDAFLRAAIDRL</sequence>
<gene>
    <name evidence="3" type="ORF">GCM10010403_40260</name>
</gene>
<dbReference type="PANTHER" id="PTHR21310">
    <property type="entry name" value="AMINOGLYCOSIDE PHOSPHOTRANSFERASE-RELATED-RELATED"/>
    <property type="match status" value="1"/>
</dbReference>
<feature type="compositionally biased region" description="Basic and acidic residues" evidence="1">
    <location>
        <begin position="168"/>
        <end position="179"/>
    </location>
</feature>
<evidence type="ECO:0000256" key="1">
    <source>
        <dbReference type="SAM" id="MobiDB-lite"/>
    </source>
</evidence>
<comment type="caution">
    <text evidence="3">The sequence shown here is derived from an EMBL/GenBank/DDBJ whole genome shotgun (WGS) entry which is preliminary data.</text>
</comment>
<organism evidence="3 4">
    <name type="scientific">Glycomyces rutgersensis</name>
    <dbReference type="NCBI Taxonomy" id="58115"/>
    <lineage>
        <taxon>Bacteria</taxon>
        <taxon>Bacillati</taxon>
        <taxon>Actinomycetota</taxon>
        <taxon>Actinomycetes</taxon>
        <taxon>Glycomycetales</taxon>
        <taxon>Glycomycetaceae</taxon>
        <taxon>Glycomyces</taxon>
    </lineage>
</organism>